<dbReference type="GO" id="GO:0006629">
    <property type="term" value="P:lipid metabolic process"/>
    <property type="evidence" value="ECO:0007669"/>
    <property type="project" value="UniProtKB-KW"/>
</dbReference>
<dbReference type="PANTHER" id="PTHR34043:SF3">
    <property type="entry name" value="ALPHA_BETA-HYDROLASES SUPERFAMILY PROTEIN"/>
    <property type="match status" value="1"/>
</dbReference>
<dbReference type="Proteomes" id="UP001211907">
    <property type="component" value="Unassembled WGS sequence"/>
</dbReference>
<evidence type="ECO:0000256" key="2">
    <source>
        <dbReference type="ARBA" id="ARBA00022525"/>
    </source>
</evidence>
<keyword evidence="8" id="KW-1185">Reference proteome</keyword>
<keyword evidence="3" id="KW-0732">Signal</keyword>
<name>A0AAD5SVT9_9FUNG</name>
<dbReference type="InterPro" id="IPR056304">
    <property type="entry name" value="Lip-like_C"/>
</dbReference>
<accession>A0AAD5SVT9</accession>
<keyword evidence="5" id="KW-0443">Lipid metabolism</keyword>
<dbReference type="Pfam" id="PF24708">
    <property type="entry name" value="Lip_C"/>
    <property type="match status" value="1"/>
</dbReference>
<evidence type="ECO:0000313" key="7">
    <source>
        <dbReference type="EMBL" id="KAJ3106364.1"/>
    </source>
</evidence>
<dbReference type="SUPFAM" id="SSF53474">
    <property type="entry name" value="alpha/beta-Hydrolases"/>
    <property type="match status" value="1"/>
</dbReference>
<evidence type="ECO:0000256" key="4">
    <source>
        <dbReference type="ARBA" id="ARBA00022801"/>
    </source>
</evidence>
<protein>
    <recommendedName>
        <fullName evidence="6">Lipase-like C-terminal domain-containing protein</fullName>
    </recommendedName>
</protein>
<evidence type="ECO:0000256" key="1">
    <source>
        <dbReference type="ARBA" id="ARBA00004613"/>
    </source>
</evidence>
<sequence>MAVQQVFLGLGDYNGNPLAQKWGTLGNSYPTVFLHGLLGWGEQPLLDVFHYWGGASQNVLAELRTAGHFVVAPAMGPLSSNWERACEAYAQITGSATDYGIARSSRFGHSRFGKVHSAPLVPGFMDTPLSKINLVGHSMGGPTQRLLAHLLTYGSADEMDACIQANSECSPLFWTNKTTSYVNGVFAVSGVHQGSVNTDIKQVNKDHLAAYKEYVLALIALDQFDGIDIYDMQLSHWNLTQDANEPFFDFLARVLGSQWANENSNGMFDLSTASLSNPLISFVKNSETTFYFSVTGLTTYYQNGTSYPKESTSSCLLDSAKLIGSYNNTDFPVLRTYTPQDWRQNDGSVATASARGPESGFIDFSLDMRSNSDDTLAFSAPNSPPIKGIYNFVGVLDNTDHLQITGVAVLDERTVLFKNIMTVLSALPPN</sequence>
<comment type="caution">
    <text evidence="7">The sequence shown here is derived from an EMBL/GenBank/DDBJ whole genome shotgun (WGS) entry which is preliminary data.</text>
</comment>
<dbReference type="PANTHER" id="PTHR34043">
    <property type="entry name" value="ALPHA/BETA-HYDROLASES SUPERFAMILY PROTEIN"/>
    <property type="match status" value="1"/>
</dbReference>
<keyword evidence="4" id="KW-0378">Hydrolase</keyword>
<evidence type="ECO:0000313" key="8">
    <source>
        <dbReference type="Proteomes" id="UP001211907"/>
    </source>
</evidence>
<dbReference type="AlphaFoldDB" id="A0AAD5SVT9"/>
<evidence type="ECO:0000259" key="6">
    <source>
        <dbReference type="Pfam" id="PF24708"/>
    </source>
</evidence>
<comment type="subcellular location">
    <subcellularLocation>
        <location evidence="1">Secreted</location>
    </subcellularLocation>
</comment>
<gene>
    <name evidence="7" type="ORF">HK100_003737</name>
</gene>
<feature type="domain" description="Lipase-like C-terminal" evidence="6">
    <location>
        <begin position="27"/>
        <end position="358"/>
    </location>
</feature>
<evidence type="ECO:0000256" key="3">
    <source>
        <dbReference type="ARBA" id="ARBA00022729"/>
    </source>
</evidence>
<keyword evidence="2" id="KW-0964">Secreted</keyword>
<dbReference type="GO" id="GO:0005576">
    <property type="term" value="C:extracellular region"/>
    <property type="evidence" value="ECO:0007669"/>
    <property type="project" value="UniProtKB-SubCell"/>
</dbReference>
<proteinExistence type="predicted"/>
<dbReference type="GO" id="GO:0016787">
    <property type="term" value="F:hydrolase activity"/>
    <property type="evidence" value="ECO:0007669"/>
    <property type="project" value="UniProtKB-KW"/>
</dbReference>
<dbReference type="InterPro" id="IPR029058">
    <property type="entry name" value="AB_hydrolase_fold"/>
</dbReference>
<organism evidence="7 8">
    <name type="scientific">Physocladia obscura</name>
    <dbReference type="NCBI Taxonomy" id="109957"/>
    <lineage>
        <taxon>Eukaryota</taxon>
        <taxon>Fungi</taxon>
        <taxon>Fungi incertae sedis</taxon>
        <taxon>Chytridiomycota</taxon>
        <taxon>Chytridiomycota incertae sedis</taxon>
        <taxon>Chytridiomycetes</taxon>
        <taxon>Chytridiales</taxon>
        <taxon>Chytriomycetaceae</taxon>
        <taxon>Physocladia</taxon>
    </lineage>
</organism>
<dbReference type="EMBL" id="JADGJH010001958">
    <property type="protein sequence ID" value="KAJ3106364.1"/>
    <property type="molecule type" value="Genomic_DNA"/>
</dbReference>
<evidence type="ECO:0000256" key="5">
    <source>
        <dbReference type="ARBA" id="ARBA00023098"/>
    </source>
</evidence>
<reference evidence="7" key="1">
    <citation type="submission" date="2020-05" db="EMBL/GenBank/DDBJ databases">
        <title>Phylogenomic resolution of chytrid fungi.</title>
        <authorList>
            <person name="Stajich J.E."/>
            <person name="Amses K."/>
            <person name="Simmons R."/>
            <person name="Seto K."/>
            <person name="Myers J."/>
            <person name="Bonds A."/>
            <person name="Quandt C.A."/>
            <person name="Barry K."/>
            <person name="Liu P."/>
            <person name="Grigoriev I."/>
            <person name="Longcore J.E."/>
            <person name="James T.Y."/>
        </authorList>
    </citation>
    <scope>NUCLEOTIDE SEQUENCE</scope>
    <source>
        <strain evidence="7">JEL0513</strain>
    </source>
</reference>
<dbReference type="Gene3D" id="3.40.50.1820">
    <property type="entry name" value="alpha/beta hydrolase"/>
    <property type="match status" value="1"/>
</dbReference>